<evidence type="ECO:0000313" key="1">
    <source>
        <dbReference type="EMBL" id="SHH52277.1"/>
    </source>
</evidence>
<dbReference type="SFLD" id="SFLDS00003">
    <property type="entry name" value="Haloacid_Dehalogenase"/>
    <property type="match status" value="1"/>
</dbReference>
<dbReference type="InterPro" id="IPR036412">
    <property type="entry name" value="HAD-like_sf"/>
</dbReference>
<dbReference type="NCBIfam" id="TIGR01509">
    <property type="entry name" value="HAD-SF-IA-v3"/>
    <property type="match status" value="1"/>
</dbReference>
<dbReference type="SFLD" id="SFLDG01135">
    <property type="entry name" value="C1.5.6:_HAD__Beta-PGM__Phospha"/>
    <property type="match status" value="1"/>
</dbReference>
<sequence length="218" mass="24339">MKNFDTVIFDLDGTLLDTLDDLAGSVNNALEKYGFPCRTRDEVRRFVGNGVERLVTLCVPGGAANEKYQDCLADFKRHYSENMRNRTAPYDGIPALLRRLKAEGFKRAVVSNKFDAAVKALCRDYFGEDIELAIGESKETARKPAPDTALKALRELGSVPARTVYVGDSEVDAETARNAGLVFIGVTWGFRDRELLEQKGADFVIDRPEELFQILRLP</sequence>
<dbReference type="RefSeq" id="WP_073075748.1">
    <property type="nucleotide sequence ID" value="NZ_FQXV01000001.1"/>
</dbReference>
<dbReference type="PANTHER" id="PTHR43434:SF1">
    <property type="entry name" value="PHOSPHOGLYCOLATE PHOSPHATASE"/>
    <property type="match status" value="1"/>
</dbReference>
<evidence type="ECO:0000313" key="2">
    <source>
        <dbReference type="Proteomes" id="UP000183995"/>
    </source>
</evidence>
<dbReference type="EMBL" id="FQXV01000001">
    <property type="protein sequence ID" value="SHH52277.1"/>
    <property type="molecule type" value="Genomic_DNA"/>
</dbReference>
<protein>
    <submittedName>
        <fullName evidence="1">Phosphoglycolate phosphatase</fullName>
    </submittedName>
</protein>
<dbReference type="SUPFAM" id="SSF56784">
    <property type="entry name" value="HAD-like"/>
    <property type="match status" value="1"/>
</dbReference>
<dbReference type="NCBIfam" id="TIGR01549">
    <property type="entry name" value="HAD-SF-IA-v1"/>
    <property type="match status" value="1"/>
</dbReference>
<proteinExistence type="predicted"/>
<accession>A0A1M5TNC0</accession>
<reference evidence="1 2" key="1">
    <citation type="submission" date="2016-11" db="EMBL/GenBank/DDBJ databases">
        <authorList>
            <person name="Jaros S."/>
            <person name="Januszkiewicz K."/>
            <person name="Wedrychowicz H."/>
        </authorList>
    </citation>
    <scope>NUCLEOTIDE SEQUENCE [LARGE SCALE GENOMIC DNA]</scope>
    <source>
        <strain evidence="1 2">DSM 10068</strain>
    </source>
</reference>
<dbReference type="Proteomes" id="UP000183995">
    <property type="component" value="Unassembled WGS sequence"/>
</dbReference>
<dbReference type="GO" id="GO:0005829">
    <property type="term" value="C:cytosol"/>
    <property type="evidence" value="ECO:0007669"/>
    <property type="project" value="TreeGrafter"/>
</dbReference>
<dbReference type="Gene3D" id="3.40.50.1000">
    <property type="entry name" value="HAD superfamily/HAD-like"/>
    <property type="match status" value="1"/>
</dbReference>
<keyword evidence="2" id="KW-1185">Reference proteome</keyword>
<dbReference type="InterPro" id="IPR023198">
    <property type="entry name" value="PGP-like_dom2"/>
</dbReference>
<organism evidence="1 2">
    <name type="scientific">Sporobacter termitidis DSM 10068</name>
    <dbReference type="NCBI Taxonomy" id="1123282"/>
    <lineage>
        <taxon>Bacteria</taxon>
        <taxon>Bacillati</taxon>
        <taxon>Bacillota</taxon>
        <taxon>Clostridia</taxon>
        <taxon>Eubacteriales</taxon>
        <taxon>Oscillospiraceae</taxon>
        <taxon>Sporobacter</taxon>
    </lineage>
</organism>
<dbReference type="InterPro" id="IPR041492">
    <property type="entry name" value="HAD_2"/>
</dbReference>
<dbReference type="OrthoDB" id="9807630at2"/>
<dbReference type="STRING" id="1123282.SAMN02745823_00163"/>
<dbReference type="InterPro" id="IPR023214">
    <property type="entry name" value="HAD_sf"/>
</dbReference>
<dbReference type="InterPro" id="IPR006439">
    <property type="entry name" value="HAD-SF_hydro_IA"/>
</dbReference>
<dbReference type="GO" id="GO:0008967">
    <property type="term" value="F:phosphoglycolate phosphatase activity"/>
    <property type="evidence" value="ECO:0007669"/>
    <property type="project" value="TreeGrafter"/>
</dbReference>
<dbReference type="AlphaFoldDB" id="A0A1M5TNC0"/>
<dbReference type="InterPro" id="IPR050155">
    <property type="entry name" value="HAD-like_hydrolase_sf"/>
</dbReference>
<gene>
    <name evidence="1" type="ORF">SAMN02745823_00163</name>
</gene>
<name>A0A1M5TNC0_9FIRM</name>
<dbReference type="PANTHER" id="PTHR43434">
    <property type="entry name" value="PHOSPHOGLYCOLATE PHOSPHATASE"/>
    <property type="match status" value="1"/>
</dbReference>
<dbReference type="GO" id="GO:0006281">
    <property type="term" value="P:DNA repair"/>
    <property type="evidence" value="ECO:0007669"/>
    <property type="project" value="TreeGrafter"/>
</dbReference>
<dbReference type="SFLD" id="SFLDG01129">
    <property type="entry name" value="C1.5:_HAD__Beta-PGM__Phosphata"/>
    <property type="match status" value="1"/>
</dbReference>
<dbReference type="Gene3D" id="1.10.150.240">
    <property type="entry name" value="Putative phosphatase, domain 2"/>
    <property type="match status" value="1"/>
</dbReference>
<dbReference type="Pfam" id="PF13419">
    <property type="entry name" value="HAD_2"/>
    <property type="match status" value="1"/>
</dbReference>